<sequence length="343" mass="37430">MTSLLDDLRGLSTVDCDTLDPEVAARLGPFADCTSNQAIAYAELSKVDGNGKPVYQQLINESVGVAHWMYGKQSDATLEEIAVELMMVGLSLRMAPHTSGCLHVQTNPKLAYSTQKTIKNAERIVSHVKHLAPDFDPRRICIKIPSTWEGIQACRELEKRGVSTLATTLFCLEQAALAADAGCRYIAPYVNELRVHFEPGYVDPNKDAALLLCGVIQRYFELGGGKTPHVMPASLTSIEEVMQLAGLRHITVSPPLLAQLAATPAAGWTAASVGLANKVSDLDLMLADKHRAKMAELSRDEASWRMAVTRSEGGRNETKLVQAINIFADMQDRLEEIATRAKM</sequence>
<dbReference type="AlphaFoldDB" id="A0AAV9HXT5"/>
<comment type="function">
    <text evidence="2">Catalyzes the rate-limiting step of the non-oxidative phase in the pentose phosphate pathway. Catalyzes the reversible conversion of sedheptulose-7-phosphate and D-glyceraldehyde 3-phosphate into erythrose-4-phosphate and beta-D-fructose 6-phosphate.</text>
</comment>
<gene>
    <name evidence="3" type="ORF">QBC42DRAFT_263515</name>
</gene>
<comment type="pathway">
    <text evidence="2">Carbohydrate degradation; pentose phosphate pathway; D-glyceraldehyde 3-phosphate and beta-D-fructose 6-phosphate from D-ribose 5-phosphate and D-xylulose 5-phosphate (non-oxidative stage): step 2/3.</text>
</comment>
<dbReference type="PANTHER" id="PTHR10683:SF34">
    <property type="entry name" value="TRANSALDOLASE"/>
    <property type="match status" value="1"/>
</dbReference>
<comment type="catalytic activity">
    <reaction evidence="2">
        <text>D-sedoheptulose 7-phosphate + D-glyceraldehyde 3-phosphate = D-erythrose 4-phosphate + beta-D-fructose 6-phosphate</text>
        <dbReference type="Rhea" id="RHEA:17053"/>
        <dbReference type="ChEBI" id="CHEBI:16897"/>
        <dbReference type="ChEBI" id="CHEBI:57483"/>
        <dbReference type="ChEBI" id="CHEBI:57634"/>
        <dbReference type="ChEBI" id="CHEBI:59776"/>
        <dbReference type="EC" id="2.2.1.2"/>
    </reaction>
</comment>
<keyword evidence="1" id="KW-0704">Schiff base</keyword>
<dbReference type="Gene3D" id="3.20.20.70">
    <property type="entry name" value="Aldolase class I"/>
    <property type="match status" value="1"/>
</dbReference>
<evidence type="ECO:0000313" key="3">
    <source>
        <dbReference type="EMBL" id="KAK4464317.1"/>
    </source>
</evidence>
<dbReference type="Pfam" id="PF00923">
    <property type="entry name" value="TAL_FSA"/>
    <property type="match status" value="1"/>
</dbReference>
<name>A0AAV9HXT5_9PEZI</name>
<dbReference type="InterPro" id="IPR001585">
    <property type="entry name" value="TAL/FSA"/>
</dbReference>
<evidence type="ECO:0000313" key="4">
    <source>
        <dbReference type="Proteomes" id="UP001321749"/>
    </source>
</evidence>
<dbReference type="EMBL" id="MU864949">
    <property type="protein sequence ID" value="KAK4464317.1"/>
    <property type="molecule type" value="Genomic_DNA"/>
</dbReference>
<keyword evidence="2" id="KW-0570">Pentose shunt</keyword>
<keyword evidence="4" id="KW-1185">Reference proteome</keyword>
<dbReference type="GO" id="GO:0009052">
    <property type="term" value="P:pentose-phosphate shunt, non-oxidative branch"/>
    <property type="evidence" value="ECO:0007669"/>
    <property type="project" value="TreeGrafter"/>
</dbReference>
<keyword evidence="2" id="KW-0808">Transferase</keyword>
<reference evidence="3" key="2">
    <citation type="submission" date="2023-06" db="EMBL/GenBank/DDBJ databases">
        <authorList>
            <consortium name="Lawrence Berkeley National Laboratory"/>
            <person name="Mondo S.J."/>
            <person name="Hensen N."/>
            <person name="Bonometti L."/>
            <person name="Westerberg I."/>
            <person name="Brannstrom I.O."/>
            <person name="Guillou S."/>
            <person name="Cros-Aarteil S."/>
            <person name="Calhoun S."/>
            <person name="Haridas S."/>
            <person name="Kuo A."/>
            <person name="Pangilinan J."/>
            <person name="Riley R."/>
            <person name="Labutti K."/>
            <person name="Andreopoulos B."/>
            <person name="Lipzen A."/>
            <person name="Chen C."/>
            <person name="Yanf M."/>
            <person name="Daum C."/>
            <person name="Ng V."/>
            <person name="Clum A."/>
            <person name="Steindorff A."/>
            <person name="Ohm R."/>
            <person name="Martin F."/>
            <person name="Silar P."/>
            <person name="Natvig D."/>
            <person name="Lalanne C."/>
            <person name="Gautier V."/>
            <person name="Ament-Velasquez S.L."/>
            <person name="Kruys A."/>
            <person name="Hutchinson M.I."/>
            <person name="Powell A.J."/>
            <person name="Barry K."/>
            <person name="Miller A.N."/>
            <person name="Grigoriev I.V."/>
            <person name="Debuchy R."/>
            <person name="Gladieux P."/>
            <person name="Thoren M.H."/>
            <person name="Johannesson H."/>
        </authorList>
    </citation>
    <scope>NUCLEOTIDE SEQUENCE</scope>
    <source>
        <strain evidence="3">PSN324</strain>
    </source>
</reference>
<dbReference type="GO" id="GO:0005975">
    <property type="term" value="P:carbohydrate metabolic process"/>
    <property type="evidence" value="ECO:0007669"/>
    <property type="project" value="InterPro"/>
</dbReference>
<proteinExistence type="predicted"/>
<organism evidence="3 4">
    <name type="scientific">Cladorrhinum samala</name>
    <dbReference type="NCBI Taxonomy" id="585594"/>
    <lineage>
        <taxon>Eukaryota</taxon>
        <taxon>Fungi</taxon>
        <taxon>Dikarya</taxon>
        <taxon>Ascomycota</taxon>
        <taxon>Pezizomycotina</taxon>
        <taxon>Sordariomycetes</taxon>
        <taxon>Sordariomycetidae</taxon>
        <taxon>Sordariales</taxon>
        <taxon>Podosporaceae</taxon>
        <taxon>Cladorrhinum</taxon>
    </lineage>
</organism>
<protein>
    <recommendedName>
        <fullName evidence="2">Transaldolase</fullName>
        <ecNumber evidence="2">2.2.1.2</ecNumber>
    </recommendedName>
</protein>
<dbReference type="PANTHER" id="PTHR10683">
    <property type="entry name" value="TRANSALDOLASE"/>
    <property type="match status" value="1"/>
</dbReference>
<dbReference type="SUPFAM" id="SSF51569">
    <property type="entry name" value="Aldolase"/>
    <property type="match status" value="1"/>
</dbReference>
<dbReference type="PROSITE" id="PS00958">
    <property type="entry name" value="TRANSALDOLASE_2"/>
    <property type="match status" value="1"/>
</dbReference>
<evidence type="ECO:0000256" key="1">
    <source>
        <dbReference type="ARBA" id="ARBA00023270"/>
    </source>
</evidence>
<dbReference type="InterPro" id="IPR013785">
    <property type="entry name" value="Aldolase_TIM"/>
</dbReference>
<dbReference type="EC" id="2.2.1.2" evidence="2"/>
<evidence type="ECO:0000256" key="2">
    <source>
        <dbReference type="RuleBase" id="RU000501"/>
    </source>
</evidence>
<accession>A0AAV9HXT5</accession>
<dbReference type="Proteomes" id="UP001321749">
    <property type="component" value="Unassembled WGS sequence"/>
</dbReference>
<comment type="caution">
    <text evidence="3">The sequence shown here is derived from an EMBL/GenBank/DDBJ whole genome shotgun (WGS) entry which is preliminary data.</text>
</comment>
<dbReference type="InterPro" id="IPR018225">
    <property type="entry name" value="Transaldolase_AS"/>
</dbReference>
<reference evidence="3" key="1">
    <citation type="journal article" date="2023" name="Mol. Phylogenet. Evol.">
        <title>Genome-scale phylogeny and comparative genomics of the fungal order Sordariales.</title>
        <authorList>
            <person name="Hensen N."/>
            <person name="Bonometti L."/>
            <person name="Westerberg I."/>
            <person name="Brannstrom I.O."/>
            <person name="Guillou S."/>
            <person name="Cros-Aarteil S."/>
            <person name="Calhoun S."/>
            <person name="Haridas S."/>
            <person name="Kuo A."/>
            <person name="Mondo S."/>
            <person name="Pangilinan J."/>
            <person name="Riley R."/>
            <person name="LaButti K."/>
            <person name="Andreopoulos B."/>
            <person name="Lipzen A."/>
            <person name="Chen C."/>
            <person name="Yan M."/>
            <person name="Daum C."/>
            <person name="Ng V."/>
            <person name="Clum A."/>
            <person name="Steindorff A."/>
            <person name="Ohm R.A."/>
            <person name="Martin F."/>
            <person name="Silar P."/>
            <person name="Natvig D.O."/>
            <person name="Lalanne C."/>
            <person name="Gautier V."/>
            <person name="Ament-Velasquez S.L."/>
            <person name="Kruys A."/>
            <person name="Hutchinson M.I."/>
            <person name="Powell A.J."/>
            <person name="Barry K."/>
            <person name="Miller A.N."/>
            <person name="Grigoriev I.V."/>
            <person name="Debuchy R."/>
            <person name="Gladieux P."/>
            <person name="Hiltunen Thoren M."/>
            <person name="Johannesson H."/>
        </authorList>
    </citation>
    <scope>NUCLEOTIDE SEQUENCE</scope>
    <source>
        <strain evidence="3">PSN324</strain>
    </source>
</reference>
<dbReference type="GO" id="GO:0004801">
    <property type="term" value="F:transaldolase activity"/>
    <property type="evidence" value="ECO:0007669"/>
    <property type="project" value="UniProtKB-EC"/>
</dbReference>